<dbReference type="Pfam" id="PF04216">
    <property type="entry name" value="FdhE_N"/>
    <property type="match status" value="1"/>
</dbReference>
<dbReference type="GO" id="GO:0051604">
    <property type="term" value="P:protein maturation"/>
    <property type="evidence" value="ECO:0007669"/>
    <property type="project" value="TreeGrafter"/>
</dbReference>
<gene>
    <name evidence="5" type="ORF">SAMN04487959_103105</name>
</gene>
<reference evidence="5 6" key="1">
    <citation type="submission" date="2016-10" db="EMBL/GenBank/DDBJ databases">
        <authorList>
            <person name="de Groot N.N."/>
        </authorList>
    </citation>
    <scope>NUCLEOTIDE SEQUENCE [LARGE SCALE GENOMIC DNA]</scope>
    <source>
        <strain evidence="5 6">CGMCC 1.6848</strain>
    </source>
</reference>
<dbReference type="STRING" id="442341.SAMN04487959_103105"/>
<name>A0A1I2ZG42_9GAMM</name>
<evidence type="ECO:0000259" key="4">
    <source>
        <dbReference type="Pfam" id="PF24860"/>
    </source>
</evidence>
<sequence>MSPPAVVLPGSDVFAARAQRLRDLSGRVEAMGEFLAFMAQVAQAQQVALEQGVPDWQPEPEAFTLALEHGMAPLSVDALRRDVDIPGEVMAFVDALDLHVGGAQRPLLEQLRRMPAEERDALVAALLDGQPGPQASRGVMPLLAAALQVAWVRLVQRLPDAPQRPPDEARSICPSCGSAPVASVIQDDPECRGARYLQCGLCATQWYLERARCSVCEHTGKLKYLSLEDDDGNPWLPVQAETCGNCNSYLKIMPRELDGKLETLADDLASLALDLSLNEEGTFRRSGYNPLFIIGE</sequence>
<dbReference type="GO" id="GO:0008199">
    <property type="term" value="F:ferric iron binding"/>
    <property type="evidence" value="ECO:0007669"/>
    <property type="project" value="TreeGrafter"/>
</dbReference>
<dbReference type="Pfam" id="PF24859">
    <property type="entry name" value="FdhE_central"/>
    <property type="match status" value="1"/>
</dbReference>
<dbReference type="CDD" id="cd16341">
    <property type="entry name" value="FdhE"/>
    <property type="match status" value="1"/>
</dbReference>
<dbReference type="NCBIfam" id="TIGR01562">
    <property type="entry name" value="FdhE"/>
    <property type="match status" value="1"/>
</dbReference>
<dbReference type="Pfam" id="PF24860">
    <property type="entry name" value="FdhE_C"/>
    <property type="match status" value="1"/>
</dbReference>
<dbReference type="InterPro" id="IPR006452">
    <property type="entry name" value="Formate_DH_accessory"/>
</dbReference>
<evidence type="ECO:0000259" key="3">
    <source>
        <dbReference type="Pfam" id="PF24859"/>
    </source>
</evidence>
<dbReference type="EMBL" id="FOPY01000003">
    <property type="protein sequence ID" value="SFH36798.1"/>
    <property type="molecule type" value="Genomic_DNA"/>
</dbReference>
<dbReference type="PANTHER" id="PTHR37689">
    <property type="entry name" value="PROTEIN FDHE"/>
    <property type="match status" value="1"/>
</dbReference>
<dbReference type="InterPro" id="IPR056797">
    <property type="entry name" value="FdhE_central"/>
</dbReference>
<dbReference type="PANTHER" id="PTHR37689:SF1">
    <property type="entry name" value="PROTEIN FDHE"/>
    <property type="match status" value="1"/>
</dbReference>
<proteinExistence type="predicted"/>
<evidence type="ECO:0000313" key="5">
    <source>
        <dbReference type="EMBL" id="SFH36798.1"/>
    </source>
</evidence>
<keyword evidence="1" id="KW-0963">Cytoplasm</keyword>
<protein>
    <submittedName>
        <fullName evidence="5">FdhE protein</fullName>
    </submittedName>
</protein>
<evidence type="ECO:0000256" key="1">
    <source>
        <dbReference type="ARBA" id="ARBA00022490"/>
    </source>
</evidence>
<feature type="domain" description="FdhE central" evidence="3">
    <location>
        <begin position="172"/>
        <end position="210"/>
    </location>
</feature>
<evidence type="ECO:0000313" key="6">
    <source>
        <dbReference type="Proteomes" id="UP000199040"/>
    </source>
</evidence>
<accession>A0A1I2ZG42</accession>
<feature type="domain" description="FdhE C-terminal" evidence="4">
    <location>
        <begin position="212"/>
        <end position="292"/>
    </location>
</feature>
<dbReference type="InterPro" id="IPR024064">
    <property type="entry name" value="FdhE-like_sf"/>
</dbReference>
<evidence type="ECO:0000259" key="2">
    <source>
        <dbReference type="Pfam" id="PF04216"/>
    </source>
</evidence>
<dbReference type="Proteomes" id="UP000199040">
    <property type="component" value="Unassembled WGS sequence"/>
</dbReference>
<dbReference type="InterPro" id="IPR056774">
    <property type="entry name" value="FdhE_N"/>
</dbReference>
<keyword evidence="6" id="KW-1185">Reference proteome</keyword>
<dbReference type="PIRSF" id="PIRSF018296">
    <property type="entry name" value="Format_dh_formtn"/>
    <property type="match status" value="1"/>
</dbReference>
<dbReference type="GO" id="GO:0005829">
    <property type="term" value="C:cytosol"/>
    <property type="evidence" value="ECO:0007669"/>
    <property type="project" value="TreeGrafter"/>
</dbReference>
<dbReference type="SUPFAM" id="SSF144020">
    <property type="entry name" value="FdhE-like"/>
    <property type="match status" value="1"/>
</dbReference>
<dbReference type="AlphaFoldDB" id="A0A1I2ZG42"/>
<organism evidence="5 6">
    <name type="scientific">Modicisalibacter xianhensis</name>
    <dbReference type="NCBI Taxonomy" id="442341"/>
    <lineage>
        <taxon>Bacteria</taxon>
        <taxon>Pseudomonadati</taxon>
        <taxon>Pseudomonadota</taxon>
        <taxon>Gammaproteobacteria</taxon>
        <taxon>Oceanospirillales</taxon>
        <taxon>Halomonadaceae</taxon>
        <taxon>Modicisalibacter</taxon>
    </lineage>
</organism>
<dbReference type="InterPro" id="IPR056796">
    <property type="entry name" value="FdhE_C"/>
</dbReference>
<feature type="domain" description="FdhE N-terminal" evidence="2">
    <location>
        <begin position="3"/>
        <end position="165"/>
    </location>
</feature>
<dbReference type="Gene3D" id="3.90.1670.10">
    <property type="entry name" value="FdhE-like domain"/>
    <property type="match status" value="1"/>
</dbReference>